<dbReference type="AlphaFoldDB" id="A0A6A7BCH5"/>
<name>A0A6A7BCH5_9PLEO</name>
<evidence type="ECO:0000256" key="1">
    <source>
        <dbReference type="SAM" id="MobiDB-lite"/>
    </source>
</evidence>
<gene>
    <name evidence="2" type="ORF">T440DRAFT_548576</name>
</gene>
<reference evidence="2" key="1">
    <citation type="submission" date="2020-01" db="EMBL/GenBank/DDBJ databases">
        <authorList>
            <consortium name="DOE Joint Genome Institute"/>
            <person name="Haridas S."/>
            <person name="Albert R."/>
            <person name="Binder M."/>
            <person name="Bloem J."/>
            <person name="Labutti K."/>
            <person name="Salamov A."/>
            <person name="Andreopoulos B."/>
            <person name="Baker S.E."/>
            <person name="Barry K."/>
            <person name="Bills G."/>
            <person name="Bluhm B.H."/>
            <person name="Cannon C."/>
            <person name="Castanera R."/>
            <person name="Culley D.E."/>
            <person name="Daum C."/>
            <person name="Ezra D."/>
            <person name="Gonzalez J.B."/>
            <person name="Henrissat B."/>
            <person name="Kuo A."/>
            <person name="Liang C."/>
            <person name="Lipzen A."/>
            <person name="Lutzoni F."/>
            <person name="Magnuson J."/>
            <person name="Mondo S."/>
            <person name="Nolan M."/>
            <person name="Ohm R."/>
            <person name="Pangilinan J."/>
            <person name="Park H.-J."/>
            <person name="Ramirez L."/>
            <person name="Alfaro M."/>
            <person name="Sun H."/>
            <person name="Tritt A."/>
            <person name="Yoshinaga Y."/>
            <person name="Zwiers L.-H."/>
            <person name="Turgeon B.G."/>
            <person name="Goodwin S.B."/>
            <person name="Spatafora J.W."/>
            <person name="Crous P.W."/>
            <person name="Grigoriev I.V."/>
        </authorList>
    </citation>
    <scope>NUCLEOTIDE SEQUENCE</scope>
    <source>
        <strain evidence="2">IPT5</strain>
    </source>
</reference>
<accession>A0A6A7BCH5</accession>
<keyword evidence="3" id="KW-1185">Reference proteome</keyword>
<evidence type="ECO:0000313" key="3">
    <source>
        <dbReference type="Proteomes" id="UP000799423"/>
    </source>
</evidence>
<evidence type="ECO:0000313" key="2">
    <source>
        <dbReference type="EMBL" id="KAF2853043.1"/>
    </source>
</evidence>
<organism evidence="2 3">
    <name type="scientific">Plenodomus tracheiphilus IPT5</name>
    <dbReference type="NCBI Taxonomy" id="1408161"/>
    <lineage>
        <taxon>Eukaryota</taxon>
        <taxon>Fungi</taxon>
        <taxon>Dikarya</taxon>
        <taxon>Ascomycota</taxon>
        <taxon>Pezizomycotina</taxon>
        <taxon>Dothideomycetes</taxon>
        <taxon>Pleosporomycetidae</taxon>
        <taxon>Pleosporales</taxon>
        <taxon>Pleosporineae</taxon>
        <taxon>Leptosphaeriaceae</taxon>
        <taxon>Plenodomus</taxon>
    </lineage>
</organism>
<dbReference type="Proteomes" id="UP000799423">
    <property type="component" value="Unassembled WGS sequence"/>
</dbReference>
<sequence length="381" mass="42377">MAQPPSNRARDPIRRTSRAHSAISDSAFTTSSYATPRASPTPTPTPAPAPSVPHPGRRNTAPPAPSDEIPEQETKRAVSKLPSYWTLAPTIPSPFTGTLETSLDAIQEWSRLWAGEYGVQGIVDTLLQKPDTKTNWCNIIRLLFQCRPALSLRSATTSRGDSATASIDAESMQRGRMLTVELLFLVTRTLLPEQIVENRGAMAKLYDRRKHLAIRLVLRYDMLLAWKMTWNGRDHKPHPVVVNCVVPPAGQEAAQAPNPGLDGDDSNDIVMVDAASNPYRRSLLSSIWPTLLLSPPSHPQGFATHGVRERMRHHVTDLDAVLMYTDDEVSRWGDQVLVARTSNAILLWQWMRGNNEVLGEMEVDDWDELDGKADECPWIAD</sequence>
<feature type="region of interest" description="Disordered" evidence="1">
    <location>
        <begin position="1"/>
        <end position="75"/>
    </location>
</feature>
<feature type="compositionally biased region" description="Pro residues" evidence="1">
    <location>
        <begin position="39"/>
        <end position="53"/>
    </location>
</feature>
<dbReference type="OrthoDB" id="3790454at2759"/>
<dbReference type="EMBL" id="MU006296">
    <property type="protein sequence ID" value="KAF2853043.1"/>
    <property type="molecule type" value="Genomic_DNA"/>
</dbReference>
<proteinExistence type="predicted"/>
<protein>
    <submittedName>
        <fullName evidence="2">Uncharacterized protein</fullName>
    </submittedName>
</protein>
<feature type="compositionally biased region" description="Low complexity" evidence="1">
    <location>
        <begin position="29"/>
        <end position="38"/>
    </location>
</feature>